<sequence length="217" mass="23372">MIRVILVDDEQLMRGGLRMMMESTDDIEVVGEAGDGREGVALVRELHPDVVLMDIRMPGMDGLAATEELAQSNDPAKVLVLTTFGDESYVYRALSAGAVGFLLKDTPPEDLVAAVRKAHEGQAILDPAITQSVIAHFTDEASHGRQAARERVEVLSPREMEVLACLGEGLSNAEIGQRLNLSETTVKSHVSRVMDKLGCSNRTQAAILAYEAGMAAK</sequence>
<evidence type="ECO:0000313" key="8">
    <source>
        <dbReference type="EMBL" id="GIH04583.1"/>
    </source>
</evidence>
<dbReference type="Proteomes" id="UP000612899">
    <property type="component" value="Unassembled WGS sequence"/>
</dbReference>
<dbReference type="GO" id="GO:0003677">
    <property type="term" value="F:DNA binding"/>
    <property type="evidence" value="ECO:0007669"/>
    <property type="project" value="UniProtKB-KW"/>
</dbReference>
<dbReference type="PANTHER" id="PTHR43214:SF24">
    <property type="entry name" value="TRANSCRIPTIONAL REGULATORY PROTEIN NARL-RELATED"/>
    <property type="match status" value="1"/>
</dbReference>
<dbReference type="InterPro" id="IPR058245">
    <property type="entry name" value="NreC/VraR/RcsB-like_REC"/>
</dbReference>
<dbReference type="SMART" id="SM00448">
    <property type="entry name" value="REC"/>
    <property type="match status" value="1"/>
</dbReference>
<feature type="domain" description="Response regulatory" evidence="7">
    <location>
        <begin position="3"/>
        <end position="119"/>
    </location>
</feature>
<feature type="modified residue" description="4-aspartylphosphate" evidence="5">
    <location>
        <position position="54"/>
    </location>
</feature>
<evidence type="ECO:0000259" key="7">
    <source>
        <dbReference type="PROSITE" id="PS50110"/>
    </source>
</evidence>
<dbReference type="SMART" id="SM00421">
    <property type="entry name" value="HTH_LUXR"/>
    <property type="match status" value="1"/>
</dbReference>
<keyword evidence="4" id="KW-0804">Transcription</keyword>
<dbReference type="Pfam" id="PF00196">
    <property type="entry name" value="GerE"/>
    <property type="match status" value="1"/>
</dbReference>
<dbReference type="EMBL" id="BONY01000013">
    <property type="protein sequence ID" value="GIH04583.1"/>
    <property type="molecule type" value="Genomic_DNA"/>
</dbReference>
<dbReference type="GO" id="GO:0000160">
    <property type="term" value="P:phosphorelay signal transduction system"/>
    <property type="evidence" value="ECO:0007669"/>
    <property type="project" value="InterPro"/>
</dbReference>
<dbReference type="RefSeq" id="WP_239123753.1">
    <property type="nucleotide sequence ID" value="NZ_BONY01000013.1"/>
</dbReference>
<evidence type="ECO:0000256" key="2">
    <source>
        <dbReference type="ARBA" id="ARBA00023015"/>
    </source>
</evidence>
<dbReference type="PANTHER" id="PTHR43214">
    <property type="entry name" value="TWO-COMPONENT RESPONSE REGULATOR"/>
    <property type="match status" value="1"/>
</dbReference>
<name>A0A8J3Q7B1_9ACTN</name>
<feature type="domain" description="HTH luxR-type" evidence="6">
    <location>
        <begin position="148"/>
        <end position="213"/>
    </location>
</feature>
<evidence type="ECO:0000259" key="6">
    <source>
        <dbReference type="PROSITE" id="PS50043"/>
    </source>
</evidence>
<keyword evidence="3 8" id="KW-0238">DNA-binding</keyword>
<protein>
    <submittedName>
        <fullName evidence="8">DNA-binding response regulator</fullName>
    </submittedName>
</protein>
<dbReference type="PROSITE" id="PS00622">
    <property type="entry name" value="HTH_LUXR_1"/>
    <property type="match status" value="1"/>
</dbReference>
<dbReference type="SUPFAM" id="SSF52172">
    <property type="entry name" value="CheY-like"/>
    <property type="match status" value="1"/>
</dbReference>
<organism evidence="8 9">
    <name type="scientific">Rhizocola hellebori</name>
    <dbReference type="NCBI Taxonomy" id="1392758"/>
    <lineage>
        <taxon>Bacteria</taxon>
        <taxon>Bacillati</taxon>
        <taxon>Actinomycetota</taxon>
        <taxon>Actinomycetes</taxon>
        <taxon>Micromonosporales</taxon>
        <taxon>Micromonosporaceae</taxon>
        <taxon>Rhizocola</taxon>
    </lineage>
</organism>
<proteinExistence type="predicted"/>
<dbReference type="Pfam" id="PF00072">
    <property type="entry name" value="Response_reg"/>
    <property type="match status" value="1"/>
</dbReference>
<dbReference type="InterPro" id="IPR000792">
    <property type="entry name" value="Tscrpt_reg_LuxR_C"/>
</dbReference>
<dbReference type="AlphaFoldDB" id="A0A8J3Q7B1"/>
<evidence type="ECO:0000256" key="5">
    <source>
        <dbReference type="PROSITE-ProRule" id="PRU00169"/>
    </source>
</evidence>
<evidence type="ECO:0000313" key="9">
    <source>
        <dbReference type="Proteomes" id="UP000612899"/>
    </source>
</evidence>
<dbReference type="PROSITE" id="PS50043">
    <property type="entry name" value="HTH_LUXR_2"/>
    <property type="match status" value="1"/>
</dbReference>
<dbReference type="CDD" id="cd06170">
    <property type="entry name" value="LuxR_C_like"/>
    <property type="match status" value="1"/>
</dbReference>
<dbReference type="Gene3D" id="3.40.50.2300">
    <property type="match status" value="1"/>
</dbReference>
<dbReference type="GO" id="GO:0006355">
    <property type="term" value="P:regulation of DNA-templated transcription"/>
    <property type="evidence" value="ECO:0007669"/>
    <property type="project" value="InterPro"/>
</dbReference>
<dbReference type="InterPro" id="IPR016032">
    <property type="entry name" value="Sig_transdc_resp-reg_C-effctor"/>
</dbReference>
<evidence type="ECO:0000256" key="3">
    <source>
        <dbReference type="ARBA" id="ARBA00023125"/>
    </source>
</evidence>
<dbReference type="InterPro" id="IPR001789">
    <property type="entry name" value="Sig_transdc_resp-reg_receiver"/>
</dbReference>
<evidence type="ECO:0000256" key="1">
    <source>
        <dbReference type="ARBA" id="ARBA00022553"/>
    </source>
</evidence>
<keyword evidence="9" id="KW-1185">Reference proteome</keyword>
<comment type="caution">
    <text evidence="8">The sequence shown here is derived from an EMBL/GenBank/DDBJ whole genome shotgun (WGS) entry which is preliminary data.</text>
</comment>
<accession>A0A8J3Q7B1</accession>
<gene>
    <name evidence="8" type="ORF">Rhe02_26500</name>
</gene>
<dbReference type="InterPro" id="IPR039420">
    <property type="entry name" value="WalR-like"/>
</dbReference>
<dbReference type="SUPFAM" id="SSF46894">
    <property type="entry name" value="C-terminal effector domain of the bipartite response regulators"/>
    <property type="match status" value="1"/>
</dbReference>
<dbReference type="InterPro" id="IPR011006">
    <property type="entry name" value="CheY-like_superfamily"/>
</dbReference>
<reference evidence="8" key="1">
    <citation type="submission" date="2021-01" db="EMBL/GenBank/DDBJ databases">
        <title>Whole genome shotgun sequence of Rhizocola hellebori NBRC 109834.</title>
        <authorList>
            <person name="Komaki H."/>
            <person name="Tamura T."/>
        </authorList>
    </citation>
    <scope>NUCLEOTIDE SEQUENCE</scope>
    <source>
        <strain evidence="8">NBRC 109834</strain>
    </source>
</reference>
<dbReference type="PROSITE" id="PS50110">
    <property type="entry name" value="RESPONSE_REGULATORY"/>
    <property type="match status" value="1"/>
</dbReference>
<keyword evidence="2" id="KW-0805">Transcription regulation</keyword>
<evidence type="ECO:0000256" key="4">
    <source>
        <dbReference type="ARBA" id="ARBA00023163"/>
    </source>
</evidence>
<dbReference type="CDD" id="cd17535">
    <property type="entry name" value="REC_NarL-like"/>
    <property type="match status" value="1"/>
</dbReference>
<keyword evidence="1 5" id="KW-0597">Phosphoprotein</keyword>
<dbReference type="PRINTS" id="PR00038">
    <property type="entry name" value="HTHLUXR"/>
</dbReference>